<name>A0A382QLC1_9ZZZZ</name>
<dbReference type="PANTHER" id="PTHR47642:SF5">
    <property type="entry name" value="ATP-DEPENDENT DNA HELICASE"/>
    <property type="match status" value="1"/>
</dbReference>
<dbReference type="CDD" id="cd18809">
    <property type="entry name" value="SF1_C_RecD"/>
    <property type="match status" value="1"/>
</dbReference>
<dbReference type="EMBL" id="UINC01115315">
    <property type="protein sequence ID" value="SVC86246.1"/>
    <property type="molecule type" value="Genomic_DNA"/>
</dbReference>
<dbReference type="InterPro" id="IPR027417">
    <property type="entry name" value="P-loop_NTPase"/>
</dbReference>
<organism evidence="1">
    <name type="scientific">marine metagenome</name>
    <dbReference type="NCBI Taxonomy" id="408172"/>
    <lineage>
        <taxon>unclassified sequences</taxon>
        <taxon>metagenomes</taxon>
        <taxon>ecological metagenomes</taxon>
    </lineage>
</organism>
<feature type="non-terminal residue" evidence="1">
    <location>
        <position position="1"/>
    </location>
</feature>
<evidence type="ECO:0008006" key="2">
    <source>
        <dbReference type="Google" id="ProtNLM"/>
    </source>
</evidence>
<gene>
    <name evidence="1" type="ORF">METZ01_LOCUS339100</name>
</gene>
<proteinExistence type="predicted"/>
<sequence>SQMDDMEVQDIATFQQFPMKLGWAVTVHKSQGLTLDSCTVDLGTGAFATGQAYTALSRCKKLNSLSLITELKVEDILLEPRLVEFYKNNIFTST</sequence>
<reference evidence="1" key="1">
    <citation type="submission" date="2018-05" db="EMBL/GenBank/DDBJ databases">
        <authorList>
            <person name="Lanie J.A."/>
            <person name="Ng W.-L."/>
            <person name="Kazmierczak K.M."/>
            <person name="Andrzejewski T.M."/>
            <person name="Davidsen T.M."/>
            <person name="Wayne K.J."/>
            <person name="Tettelin H."/>
            <person name="Glass J.I."/>
            <person name="Rusch D."/>
            <person name="Podicherti R."/>
            <person name="Tsui H.-C.T."/>
            <person name="Winkler M.E."/>
        </authorList>
    </citation>
    <scope>NUCLEOTIDE SEQUENCE</scope>
</reference>
<dbReference type="Gene3D" id="3.40.50.300">
    <property type="entry name" value="P-loop containing nucleotide triphosphate hydrolases"/>
    <property type="match status" value="1"/>
</dbReference>
<dbReference type="SUPFAM" id="SSF52540">
    <property type="entry name" value="P-loop containing nucleoside triphosphate hydrolases"/>
    <property type="match status" value="1"/>
</dbReference>
<evidence type="ECO:0000313" key="1">
    <source>
        <dbReference type="EMBL" id="SVC86246.1"/>
    </source>
</evidence>
<dbReference type="InterPro" id="IPR051055">
    <property type="entry name" value="PIF1_helicase"/>
</dbReference>
<protein>
    <recommendedName>
        <fullName evidence="2">UvrD-like helicase C-terminal domain-containing protein</fullName>
    </recommendedName>
</protein>
<dbReference type="AlphaFoldDB" id="A0A382QLC1"/>
<dbReference type="PANTHER" id="PTHR47642">
    <property type="entry name" value="ATP-DEPENDENT DNA HELICASE"/>
    <property type="match status" value="1"/>
</dbReference>
<accession>A0A382QLC1</accession>